<dbReference type="InterPro" id="IPR007460">
    <property type="entry name" value="BrnT_toxin"/>
</dbReference>
<dbReference type="Pfam" id="PF04365">
    <property type="entry name" value="BrnT_toxin"/>
    <property type="match status" value="1"/>
</dbReference>
<accession>A0A450TEW5</accession>
<sequence length="98" mass="11862">MNETRFDWDKGNWPKCGKYGLSREEIEYILSHDPLVLPDRYPPELETRFNAVGKNENGRYAFVVFTFRSKGKRHTIRPISARYMHEREIEHYERQKKT</sequence>
<evidence type="ECO:0000313" key="1">
    <source>
        <dbReference type="EMBL" id="VFJ65681.1"/>
    </source>
</evidence>
<organism evidence="1">
    <name type="scientific">Candidatus Kentrum sp. FW</name>
    <dbReference type="NCBI Taxonomy" id="2126338"/>
    <lineage>
        <taxon>Bacteria</taxon>
        <taxon>Pseudomonadati</taxon>
        <taxon>Pseudomonadota</taxon>
        <taxon>Gammaproteobacteria</taxon>
        <taxon>Candidatus Kentrum</taxon>
    </lineage>
</organism>
<protein>
    <submittedName>
        <fullName evidence="1">Uncharacterized protein</fullName>
    </submittedName>
</protein>
<reference evidence="1" key="1">
    <citation type="submission" date="2019-02" db="EMBL/GenBank/DDBJ databases">
        <authorList>
            <person name="Gruber-Vodicka R. H."/>
            <person name="Seah K. B. B."/>
        </authorList>
    </citation>
    <scope>NUCLEOTIDE SEQUENCE</scope>
    <source>
        <strain evidence="1">BECK_BZ15</strain>
    </source>
</reference>
<gene>
    <name evidence="1" type="ORF">BECKFW1821A_GA0114235_12132</name>
</gene>
<dbReference type="AlphaFoldDB" id="A0A450TEW5"/>
<dbReference type="InterPro" id="IPR038573">
    <property type="entry name" value="BrnT_sf"/>
</dbReference>
<dbReference type="EMBL" id="CAADEW010000213">
    <property type="protein sequence ID" value="VFJ65681.1"/>
    <property type="molecule type" value="Genomic_DNA"/>
</dbReference>
<dbReference type="Gene3D" id="3.10.450.530">
    <property type="entry name" value="Ribonuclease toxin, BrnT, of type II toxin-antitoxin system"/>
    <property type="match status" value="1"/>
</dbReference>
<name>A0A450TEW5_9GAMM</name>
<proteinExistence type="predicted"/>